<dbReference type="OMA" id="QMQWRHP"/>
<dbReference type="PANTHER" id="PTHR46031">
    <property type="match status" value="1"/>
</dbReference>
<dbReference type="AlphaFoldDB" id="A0A0E0IHU3"/>
<dbReference type="HOGENOM" id="CLU_066535_0_0_1"/>
<dbReference type="Proteomes" id="UP000006591">
    <property type="component" value="Chromosome 9"/>
</dbReference>
<keyword evidence="1" id="KW-0677">Repeat</keyword>
<dbReference type="EnsemblPlants" id="ONIVA09G05300.1">
    <property type="protein sequence ID" value="ONIVA09G05300.1"/>
    <property type="gene ID" value="ONIVA09G05300"/>
</dbReference>
<reference evidence="4" key="1">
    <citation type="submission" date="2015-04" db="UniProtKB">
        <authorList>
            <consortium name="EnsemblPlants"/>
        </authorList>
    </citation>
    <scope>IDENTIFICATION</scope>
    <source>
        <strain evidence="4">SL10</strain>
    </source>
</reference>
<dbReference type="Gene3D" id="3.30.160.20">
    <property type="match status" value="1"/>
</dbReference>
<evidence type="ECO:0008006" key="6">
    <source>
        <dbReference type="Google" id="ProtNLM"/>
    </source>
</evidence>
<name>A0A0E0IHU3_ORYNI</name>
<dbReference type="SUPFAM" id="SSF54768">
    <property type="entry name" value="dsRNA-binding domain-like"/>
    <property type="match status" value="1"/>
</dbReference>
<dbReference type="STRING" id="4536.A0A0E0IHU3"/>
<sequence length="363" mass="40587">MEGTPNKSVQSFAGSRTEKSTGSSHHREAEQNDSFTRREYTCADFIEALRLIDQEAFKCSIVLNDFSMRANITEPSYRTVKLDGICSTFVSSVLAGGYTYTGEVATTDGDAKENAARVAIKSILVDIIAVTRSNHMLESIRSNKPTGTTIQGEQSSQQTSAHPAVIFTPPASNNIPCAPHHHYMLHAPFAPLEQMQWRHPGTPQMVPVFPHEQIQWRHPTPVHMPFHPHEQMQCRQSPAPMPFLPREQMQWRHPAAPMPTFLPHEQMQGHNPVAQMAYLPPEQMQRNVPIAHTPSEVMQMWQLPQSISGSNPVLQNGLYSNTGRDDDMVVEVGSAEETMTLSGTKRKMDQTEEALGKQARTTK</sequence>
<protein>
    <recommendedName>
        <fullName evidence="6">DRBM domain-containing protein</fullName>
    </recommendedName>
</protein>
<keyword evidence="5" id="KW-1185">Reference proteome</keyword>
<proteinExistence type="predicted"/>
<accession>A0A0E0IHU3</accession>
<feature type="compositionally biased region" description="Polar residues" evidence="3">
    <location>
        <begin position="1"/>
        <end position="14"/>
    </location>
</feature>
<evidence type="ECO:0000256" key="1">
    <source>
        <dbReference type="ARBA" id="ARBA00022737"/>
    </source>
</evidence>
<dbReference type="GO" id="GO:0003723">
    <property type="term" value="F:RNA binding"/>
    <property type="evidence" value="ECO:0007669"/>
    <property type="project" value="UniProtKB-KW"/>
</dbReference>
<dbReference type="PANTHER" id="PTHR46031:SF37">
    <property type="entry name" value="DRBM DOMAIN-CONTAINING PROTEIN"/>
    <property type="match status" value="1"/>
</dbReference>
<keyword evidence="2" id="KW-0694">RNA-binding</keyword>
<feature type="region of interest" description="Disordered" evidence="3">
    <location>
        <begin position="1"/>
        <end position="33"/>
    </location>
</feature>
<evidence type="ECO:0000313" key="5">
    <source>
        <dbReference type="Proteomes" id="UP000006591"/>
    </source>
</evidence>
<evidence type="ECO:0000313" key="4">
    <source>
        <dbReference type="EnsemblPlants" id="ONIVA09G05300.1"/>
    </source>
</evidence>
<organism evidence="4">
    <name type="scientific">Oryza nivara</name>
    <name type="common">Indian wild rice</name>
    <name type="synonym">Oryza sativa f. spontanea</name>
    <dbReference type="NCBI Taxonomy" id="4536"/>
    <lineage>
        <taxon>Eukaryota</taxon>
        <taxon>Viridiplantae</taxon>
        <taxon>Streptophyta</taxon>
        <taxon>Embryophyta</taxon>
        <taxon>Tracheophyta</taxon>
        <taxon>Spermatophyta</taxon>
        <taxon>Magnoliopsida</taxon>
        <taxon>Liliopsida</taxon>
        <taxon>Poales</taxon>
        <taxon>Poaceae</taxon>
        <taxon>BOP clade</taxon>
        <taxon>Oryzoideae</taxon>
        <taxon>Oryzeae</taxon>
        <taxon>Oryzinae</taxon>
        <taxon>Oryza</taxon>
    </lineage>
</organism>
<reference evidence="4" key="2">
    <citation type="submission" date="2018-04" db="EMBL/GenBank/DDBJ databases">
        <title>OnivRS2 (Oryza nivara Reference Sequence Version 2).</title>
        <authorList>
            <person name="Zhang J."/>
            <person name="Kudrna D."/>
            <person name="Lee S."/>
            <person name="Talag J."/>
            <person name="Rajasekar S."/>
            <person name="Welchert J."/>
            <person name="Hsing Y.-I."/>
            <person name="Wing R.A."/>
        </authorList>
    </citation>
    <scope>NUCLEOTIDE SEQUENCE [LARGE SCALE GENOMIC DNA]</scope>
    <source>
        <strain evidence="4">SL10</strain>
    </source>
</reference>
<evidence type="ECO:0000256" key="2">
    <source>
        <dbReference type="ARBA" id="ARBA00022884"/>
    </source>
</evidence>
<dbReference type="Gramene" id="ONIVA09G05300.1">
    <property type="protein sequence ID" value="ONIVA09G05300.1"/>
    <property type="gene ID" value="ONIVA09G05300"/>
</dbReference>
<dbReference type="FunFam" id="3.30.160.20:FF:000071">
    <property type="entry name" value="Double-stranded RNA-binding protein 4"/>
    <property type="match status" value="1"/>
</dbReference>
<feature type="region of interest" description="Disordered" evidence="3">
    <location>
        <begin position="343"/>
        <end position="363"/>
    </location>
</feature>
<evidence type="ECO:0000256" key="3">
    <source>
        <dbReference type="SAM" id="MobiDB-lite"/>
    </source>
</evidence>